<evidence type="ECO:0000313" key="4">
    <source>
        <dbReference type="Proteomes" id="UP000680279"/>
    </source>
</evidence>
<dbReference type="EMBL" id="BOQT01000001">
    <property type="protein sequence ID" value="GIN19106.1"/>
    <property type="molecule type" value="Genomic_DNA"/>
</dbReference>
<feature type="transmembrane region" description="Helical" evidence="1">
    <location>
        <begin position="93"/>
        <end position="110"/>
    </location>
</feature>
<dbReference type="InterPro" id="IPR006037">
    <property type="entry name" value="RCK_C"/>
</dbReference>
<accession>A0ABQ4K0D6</accession>
<dbReference type="RefSeq" id="WP_018705304.1">
    <property type="nucleotide sequence ID" value="NZ_BOQT01000001.1"/>
</dbReference>
<evidence type="ECO:0000259" key="2">
    <source>
        <dbReference type="PROSITE" id="PS51202"/>
    </source>
</evidence>
<feature type="transmembrane region" description="Helical" evidence="1">
    <location>
        <begin position="67"/>
        <end position="87"/>
    </location>
</feature>
<dbReference type="InterPro" id="IPR036721">
    <property type="entry name" value="RCK_C_sf"/>
</dbReference>
<protein>
    <submittedName>
        <fullName evidence="3">Potassium transporter TrkA</fullName>
    </submittedName>
</protein>
<evidence type="ECO:0000313" key="3">
    <source>
        <dbReference type="EMBL" id="GIN19106.1"/>
    </source>
</evidence>
<feature type="domain" description="RCK C-terminal" evidence="2">
    <location>
        <begin position="138"/>
        <end position="221"/>
    </location>
</feature>
<proteinExistence type="predicted"/>
<name>A0ABQ4K0D6_9BACI</name>
<gene>
    <name evidence="3" type="ORF">J1TS3_02400</name>
</gene>
<keyword evidence="1" id="KW-0812">Transmembrane</keyword>
<sequence>MELLLMLGYFIFVAVIIEISSTLLVITGLKRKVARYQVISMLTNTGFTTDEARLILEHPVRRKISGFLILFGAFSLAVIISILSSYLSDDIHFKQLGLILCIVGITLCLLKTGPIRRFLKEKLNDSLQDQYQLDELPIREALYMNKSDLLIDIPLSEESHYVNKRWIDVWDDDEDIKLLFIRRGEEVIRLHLDEEQLHEGDLLFVLGDEKTIKYKFRNELHRKEKNNHGISGS</sequence>
<keyword evidence="4" id="KW-1185">Reference proteome</keyword>
<reference evidence="3 4" key="1">
    <citation type="submission" date="2021-03" db="EMBL/GenBank/DDBJ databases">
        <title>Antimicrobial resistance genes in bacteria isolated from Japanese honey, and their potential for conferring macrolide and lincosamide resistance in the American foulbrood pathogen Paenibacillus larvae.</title>
        <authorList>
            <person name="Okamoto M."/>
            <person name="Kumagai M."/>
            <person name="Kanamori H."/>
            <person name="Takamatsu D."/>
        </authorList>
    </citation>
    <scope>NUCLEOTIDE SEQUENCE [LARGE SCALE GENOMIC DNA]</scope>
    <source>
        <strain evidence="3 4">J1TS3</strain>
    </source>
</reference>
<keyword evidence="1" id="KW-1133">Transmembrane helix</keyword>
<organism evidence="3 4">
    <name type="scientific">Siminovitchia fordii</name>
    <dbReference type="NCBI Taxonomy" id="254759"/>
    <lineage>
        <taxon>Bacteria</taxon>
        <taxon>Bacillati</taxon>
        <taxon>Bacillota</taxon>
        <taxon>Bacilli</taxon>
        <taxon>Bacillales</taxon>
        <taxon>Bacillaceae</taxon>
        <taxon>Siminovitchia</taxon>
    </lineage>
</organism>
<keyword evidence="1" id="KW-0472">Membrane</keyword>
<dbReference type="Proteomes" id="UP000680279">
    <property type="component" value="Unassembled WGS sequence"/>
</dbReference>
<dbReference type="SUPFAM" id="SSF116726">
    <property type="entry name" value="TrkA C-terminal domain-like"/>
    <property type="match status" value="1"/>
</dbReference>
<dbReference type="PROSITE" id="PS51202">
    <property type="entry name" value="RCK_C"/>
    <property type="match status" value="1"/>
</dbReference>
<dbReference type="Gene3D" id="3.30.70.1450">
    <property type="entry name" value="Regulator of K+ conductance, C-terminal domain"/>
    <property type="match status" value="1"/>
</dbReference>
<evidence type="ECO:0000256" key="1">
    <source>
        <dbReference type="SAM" id="Phobius"/>
    </source>
</evidence>
<comment type="caution">
    <text evidence="3">The sequence shown here is derived from an EMBL/GenBank/DDBJ whole genome shotgun (WGS) entry which is preliminary data.</text>
</comment>
<feature type="transmembrane region" description="Helical" evidence="1">
    <location>
        <begin position="6"/>
        <end position="26"/>
    </location>
</feature>